<keyword evidence="4" id="KW-0804">Transcription</keyword>
<keyword evidence="3" id="KW-0805">Transcription regulation</keyword>
<evidence type="ECO:0000256" key="1">
    <source>
        <dbReference type="ARBA" id="ARBA00004123"/>
    </source>
</evidence>
<dbReference type="OrthoDB" id="2193432at2759"/>
<dbReference type="AlphaFoldDB" id="A0A3E2HJ75"/>
<dbReference type="FunFam" id="1.10.20.10:FF:000037">
    <property type="entry name" value="Transcription initiation factor TFIID subunit 12"/>
    <property type="match status" value="1"/>
</dbReference>
<feature type="non-terminal residue" evidence="8">
    <location>
        <position position="643"/>
    </location>
</feature>
<dbReference type="GO" id="GO:0051123">
    <property type="term" value="P:RNA polymerase II preinitiation complex assembly"/>
    <property type="evidence" value="ECO:0007669"/>
    <property type="project" value="TreeGrafter"/>
</dbReference>
<keyword evidence="9" id="KW-1185">Reference proteome</keyword>
<feature type="region of interest" description="Disordered" evidence="6">
    <location>
        <begin position="494"/>
        <end position="523"/>
    </location>
</feature>
<dbReference type="InterPro" id="IPR009072">
    <property type="entry name" value="Histone-fold"/>
</dbReference>
<feature type="region of interest" description="Disordered" evidence="6">
    <location>
        <begin position="98"/>
        <end position="122"/>
    </location>
</feature>
<dbReference type="Gene3D" id="1.10.20.10">
    <property type="entry name" value="Histone, subunit A"/>
    <property type="match status" value="1"/>
</dbReference>
<feature type="compositionally biased region" description="Polar residues" evidence="6">
    <location>
        <begin position="431"/>
        <end position="447"/>
    </location>
</feature>
<feature type="compositionally biased region" description="Low complexity" evidence="6">
    <location>
        <begin position="340"/>
        <end position="355"/>
    </location>
</feature>
<feature type="compositionally biased region" description="Polar residues" evidence="6">
    <location>
        <begin position="104"/>
        <end position="118"/>
    </location>
</feature>
<organism evidence="8 9">
    <name type="scientific">Scytalidium lignicola</name>
    <name type="common">Hyphomycete</name>
    <dbReference type="NCBI Taxonomy" id="5539"/>
    <lineage>
        <taxon>Eukaryota</taxon>
        <taxon>Fungi</taxon>
        <taxon>Dikarya</taxon>
        <taxon>Ascomycota</taxon>
        <taxon>Pezizomycotina</taxon>
        <taxon>Leotiomycetes</taxon>
        <taxon>Leotiomycetes incertae sedis</taxon>
        <taxon>Scytalidium</taxon>
    </lineage>
</organism>
<evidence type="ECO:0000313" key="9">
    <source>
        <dbReference type="Proteomes" id="UP000258309"/>
    </source>
</evidence>
<comment type="similarity">
    <text evidence="2">Belongs to the TAF12 family.</text>
</comment>
<dbReference type="GO" id="GO:0000124">
    <property type="term" value="C:SAGA complex"/>
    <property type="evidence" value="ECO:0007669"/>
    <property type="project" value="InterPro"/>
</dbReference>
<dbReference type="CDD" id="cd07981">
    <property type="entry name" value="HFD_TAF12"/>
    <property type="match status" value="1"/>
</dbReference>
<feature type="region of interest" description="Disordered" evidence="6">
    <location>
        <begin position="328"/>
        <end position="375"/>
    </location>
</feature>
<feature type="compositionally biased region" description="Low complexity" evidence="6">
    <location>
        <begin position="1"/>
        <end position="28"/>
    </location>
</feature>
<dbReference type="GO" id="GO:0017025">
    <property type="term" value="F:TBP-class protein binding"/>
    <property type="evidence" value="ECO:0007669"/>
    <property type="project" value="TreeGrafter"/>
</dbReference>
<evidence type="ECO:0000256" key="4">
    <source>
        <dbReference type="ARBA" id="ARBA00023163"/>
    </source>
</evidence>
<dbReference type="Pfam" id="PF03847">
    <property type="entry name" value="TFIID_20kDa"/>
    <property type="match status" value="1"/>
</dbReference>
<sequence>MDNSSQLAQSQPAGAQPQQQQRPQQRPQVMLYKPEHMRTLPEQFTQQEKEKWEAGLRSLWKQVEQNPPDSQVHQEAKRKLYEFSKTLQTKIQQHRAQQEAAMMRSNSQNPQQQGENTNAANQAAASAAAAAVAAAQAARPAQAKIPQKLMEHVNSFPYVLPPQLSQGTPEAAKWLQDAKSRYLKGLLAMDNAQNRLKALDAVVEKRKQEGNPLTAEEERDYKIKKETIQKSHNEAKNFVENFRVNQRAAAANSNSAVNAANANGAPASQPGNANQQAPGGGNANQNSATQPATSAAPPRPQMTPTTNPALQSTQAVNAAIEAARNQQIGAARPPMQSGIQQNGQNQQAPQAGHPPQGVPSVANGPQPQGGPVANIKNEAGVLPQLNTGAAVARPIQNSPQSAVPQSAATASGQQPQSATSANIPRPLTHQAALQSAARTYSNSQIAGTPNVMGHGHPHPTPRETPNVSTNKMPIPKTLPERAIAPPQPVTMPQGRPTYSGGPSNAGQGVMGQPVLPKTPGYNLESEGERVLSKKKLDELVRQVTGGGDIGGLTAEVEESILTVADCFVDQVLHAACKNAKERGSKVLEIRDIQLTLERCYNIRIPGYASDEIRTVRKIQPSPAWIAKMSAVQAAKVTGGKGSD</sequence>
<comment type="subcellular location">
    <subcellularLocation>
        <location evidence="1">Nucleus</location>
    </subcellularLocation>
</comment>
<evidence type="ECO:0000259" key="7">
    <source>
        <dbReference type="Pfam" id="PF03847"/>
    </source>
</evidence>
<feature type="region of interest" description="Disordered" evidence="6">
    <location>
        <begin position="1"/>
        <end position="32"/>
    </location>
</feature>
<dbReference type="OMA" id="INMAIPK"/>
<feature type="compositionally biased region" description="Low complexity" evidence="6">
    <location>
        <begin position="253"/>
        <end position="296"/>
    </location>
</feature>
<reference evidence="8 9" key="1">
    <citation type="submission" date="2018-05" db="EMBL/GenBank/DDBJ databases">
        <title>Draft genome sequence of Scytalidium lignicola DSM 105466, a ubiquitous saprotrophic fungus.</title>
        <authorList>
            <person name="Buettner E."/>
            <person name="Gebauer A.M."/>
            <person name="Hofrichter M."/>
            <person name="Liers C."/>
            <person name="Kellner H."/>
        </authorList>
    </citation>
    <scope>NUCLEOTIDE SEQUENCE [LARGE SCALE GENOMIC DNA]</scope>
    <source>
        <strain evidence="8 9">DSM 105466</strain>
    </source>
</reference>
<dbReference type="InterPro" id="IPR037794">
    <property type="entry name" value="TAF12"/>
</dbReference>
<dbReference type="STRING" id="5539.A0A3E2HJ75"/>
<name>A0A3E2HJ75_SCYLI</name>
<dbReference type="InterPro" id="IPR003228">
    <property type="entry name" value="TFIID_TAF12_dom"/>
</dbReference>
<evidence type="ECO:0000256" key="2">
    <source>
        <dbReference type="ARBA" id="ARBA00007530"/>
    </source>
</evidence>
<feature type="region of interest" description="Disordered" evidence="6">
    <location>
        <begin position="395"/>
        <end position="469"/>
    </location>
</feature>
<feature type="domain" description="Transcription initiation factor TFIID subunit 12" evidence="7">
    <location>
        <begin position="532"/>
        <end position="602"/>
    </location>
</feature>
<dbReference type="EMBL" id="NCSJ02000035">
    <property type="protein sequence ID" value="RFU33468.1"/>
    <property type="molecule type" value="Genomic_DNA"/>
</dbReference>
<feature type="non-terminal residue" evidence="8">
    <location>
        <position position="1"/>
    </location>
</feature>
<evidence type="ECO:0000313" key="8">
    <source>
        <dbReference type="EMBL" id="RFU33468.1"/>
    </source>
</evidence>
<dbReference type="PANTHER" id="PTHR12264">
    <property type="entry name" value="TRANSCRIPTION INITIATION FACTOR TFIID SUBUNIT 12"/>
    <property type="match status" value="1"/>
</dbReference>
<dbReference type="PANTHER" id="PTHR12264:SF21">
    <property type="entry name" value="TRANSCRIPTION INITIATION FACTOR TFIID SUBUNIT 12"/>
    <property type="match status" value="1"/>
</dbReference>
<accession>A0A3E2HJ75</accession>
<dbReference type="GO" id="GO:0005669">
    <property type="term" value="C:transcription factor TFIID complex"/>
    <property type="evidence" value="ECO:0007669"/>
    <property type="project" value="InterPro"/>
</dbReference>
<dbReference type="GO" id="GO:0046982">
    <property type="term" value="F:protein heterodimerization activity"/>
    <property type="evidence" value="ECO:0007669"/>
    <property type="project" value="InterPro"/>
</dbReference>
<feature type="region of interest" description="Disordered" evidence="6">
    <location>
        <begin position="253"/>
        <end position="308"/>
    </location>
</feature>
<dbReference type="SUPFAM" id="SSF47113">
    <property type="entry name" value="Histone-fold"/>
    <property type="match status" value="1"/>
</dbReference>
<feature type="compositionally biased region" description="Polar residues" evidence="6">
    <location>
        <begin position="395"/>
        <end position="422"/>
    </location>
</feature>
<proteinExistence type="inferred from homology"/>
<dbReference type="GO" id="GO:0003677">
    <property type="term" value="F:DNA binding"/>
    <property type="evidence" value="ECO:0007669"/>
    <property type="project" value="TreeGrafter"/>
</dbReference>
<dbReference type="Proteomes" id="UP000258309">
    <property type="component" value="Unassembled WGS sequence"/>
</dbReference>
<protein>
    <recommendedName>
        <fullName evidence="7">Transcription initiation factor TFIID subunit 12 domain-containing protein</fullName>
    </recommendedName>
</protein>
<gene>
    <name evidence="8" type="ORF">B7463_g2882</name>
</gene>
<evidence type="ECO:0000256" key="3">
    <source>
        <dbReference type="ARBA" id="ARBA00023015"/>
    </source>
</evidence>
<comment type="caution">
    <text evidence="8">The sequence shown here is derived from an EMBL/GenBank/DDBJ whole genome shotgun (WGS) entry which is preliminary data.</text>
</comment>
<evidence type="ECO:0000256" key="6">
    <source>
        <dbReference type="SAM" id="MobiDB-lite"/>
    </source>
</evidence>
<evidence type="ECO:0000256" key="5">
    <source>
        <dbReference type="ARBA" id="ARBA00023242"/>
    </source>
</evidence>
<keyword evidence="5" id="KW-0539">Nucleus</keyword>